<proteinExistence type="predicted"/>
<dbReference type="EMBL" id="JAACNH010000007">
    <property type="protein sequence ID" value="KAG8438173.1"/>
    <property type="molecule type" value="Genomic_DNA"/>
</dbReference>
<gene>
    <name evidence="1" type="ORF">GDO86_008750</name>
</gene>
<protein>
    <submittedName>
        <fullName evidence="1">Uncharacterized protein</fullName>
    </submittedName>
</protein>
<dbReference type="AlphaFoldDB" id="A0A8T2J2Y4"/>
<organism evidence="1 2">
    <name type="scientific">Hymenochirus boettgeri</name>
    <name type="common">Congo dwarf clawed frog</name>
    <dbReference type="NCBI Taxonomy" id="247094"/>
    <lineage>
        <taxon>Eukaryota</taxon>
        <taxon>Metazoa</taxon>
        <taxon>Chordata</taxon>
        <taxon>Craniata</taxon>
        <taxon>Vertebrata</taxon>
        <taxon>Euteleostomi</taxon>
        <taxon>Amphibia</taxon>
        <taxon>Batrachia</taxon>
        <taxon>Anura</taxon>
        <taxon>Pipoidea</taxon>
        <taxon>Pipidae</taxon>
        <taxon>Pipinae</taxon>
        <taxon>Hymenochirus</taxon>
    </lineage>
</organism>
<dbReference type="Proteomes" id="UP000812440">
    <property type="component" value="Chromosome 4"/>
</dbReference>
<comment type="caution">
    <text evidence="1">The sequence shown here is derived from an EMBL/GenBank/DDBJ whole genome shotgun (WGS) entry which is preliminary data.</text>
</comment>
<sequence>MYQISFRVWPWITDHPLVGLVRQYLCLYMFGRLYAIPCIMCNLCVVDISLPQEWFCWDTMDGLQMYSLIVRSPRDFDSDWTIVQKLLVEG</sequence>
<evidence type="ECO:0000313" key="1">
    <source>
        <dbReference type="EMBL" id="KAG8438173.1"/>
    </source>
</evidence>
<reference evidence="1" key="1">
    <citation type="thesis" date="2020" institute="ProQuest LLC" country="789 East Eisenhower Parkway, Ann Arbor, MI, USA">
        <title>Comparative Genomics and Chromosome Evolution.</title>
        <authorList>
            <person name="Mudd A.B."/>
        </authorList>
    </citation>
    <scope>NUCLEOTIDE SEQUENCE</scope>
    <source>
        <strain evidence="1">Female2</strain>
        <tissue evidence="1">Blood</tissue>
    </source>
</reference>
<name>A0A8T2J2Y4_9PIPI</name>
<keyword evidence="2" id="KW-1185">Reference proteome</keyword>
<accession>A0A8T2J2Y4</accession>
<evidence type="ECO:0000313" key="2">
    <source>
        <dbReference type="Proteomes" id="UP000812440"/>
    </source>
</evidence>